<evidence type="ECO:0000256" key="2">
    <source>
        <dbReference type="ARBA" id="ARBA00022679"/>
    </source>
</evidence>
<reference evidence="7 8" key="1">
    <citation type="submission" date="2024-04" db="EMBL/GenBank/DDBJ databases">
        <title>Tritrichomonas musculus Genome.</title>
        <authorList>
            <person name="Alves-Ferreira E."/>
            <person name="Grigg M."/>
            <person name="Lorenzi H."/>
            <person name="Galac M."/>
        </authorList>
    </citation>
    <scope>NUCLEOTIDE SEQUENCE [LARGE SCALE GENOMIC DNA]</scope>
    <source>
        <strain evidence="7 8">EAF2021</strain>
    </source>
</reference>
<keyword evidence="3" id="KW-0548">Nucleotidyltransferase</keyword>
<dbReference type="Pfam" id="PF00644">
    <property type="entry name" value="PARP"/>
    <property type="match status" value="1"/>
</dbReference>
<accession>A0ABR2GV80</accession>
<evidence type="ECO:0000256" key="1">
    <source>
        <dbReference type="ARBA" id="ARBA00022676"/>
    </source>
</evidence>
<organism evidence="7 8">
    <name type="scientific">Tritrichomonas musculus</name>
    <dbReference type="NCBI Taxonomy" id="1915356"/>
    <lineage>
        <taxon>Eukaryota</taxon>
        <taxon>Metamonada</taxon>
        <taxon>Parabasalia</taxon>
        <taxon>Tritrichomonadida</taxon>
        <taxon>Tritrichomonadidae</taxon>
        <taxon>Tritrichomonas</taxon>
    </lineage>
</organism>
<sequence length="168" mass="19060">MADPRSEDEFQRIKRKNGSKSLFMWHGSGGDRWHSIIRNGLMNMSNRDRILGAACRPGIYLAMNDTTSLSYAQPFKEFGDIATLQDESALIVRFLFPISNFGYGNGCGCLGSSISECQMPTLGDVLRCLGKVNAASVKYQNAENSYNEMHRNVEKNQKRRKRKNRNRK</sequence>
<keyword evidence="2" id="KW-0808">Transferase</keyword>
<dbReference type="SUPFAM" id="SSF56399">
    <property type="entry name" value="ADP-ribosylation"/>
    <property type="match status" value="1"/>
</dbReference>
<name>A0ABR2GV80_9EUKA</name>
<evidence type="ECO:0000256" key="3">
    <source>
        <dbReference type="ARBA" id="ARBA00022695"/>
    </source>
</evidence>
<feature type="coiled-coil region" evidence="5">
    <location>
        <begin position="132"/>
        <end position="166"/>
    </location>
</feature>
<evidence type="ECO:0000313" key="8">
    <source>
        <dbReference type="Proteomes" id="UP001470230"/>
    </source>
</evidence>
<comment type="caution">
    <text evidence="7">The sequence shown here is derived from an EMBL/GenBank/DDBJ whole genome shotgun (WGS) entry which is preliminary data.</text>
</comment>
<evidence type="ECO:0000256" key="4">
    <source>
        <dbReference type="ARBA" id="ARBA00023027"/>
    </source>
</evidence>
<dbReference type="InterPro" id="IPR012317">
    <property type="entry name" value="Poly(ADP-ribose)pol_cat_dom"/>
</dbReference>
<protein>
    <submittedName>
        <fullName evidence="7">Poly [ADP-ribose] polymerase 6</fullName>
    </submittedName>
</protein>
<evidence type="ECO:0000313" key="7">
    <source>
        <dbReference type="EMBL" id="KAK8837573.1"/>
    </source>
</evidence>
<dbReference type="Proteomes" id="UP001470230">
    <property type="component" value="Unassembled WGS sequence"/>
</dbReference>
<dbReference type="EMBL" id="JAPFFF010000059">
    <property type="protein sequence ID" value="KAK8837573.1"/>
    <property type="molecule type" value="Genomic_DNA"/>
</dbReference>
<keyword evidence="5" id="KW-0175">Coiled coil</keyword>
<dbReference type="InterPro" id="IPR051838">
    <property type="entry name" value="ARTD_PARP"/>
</dbReference>
<evidence type="ECO:0000256" key="5">
    <source>
        <dbReference type="SAM" id="Coils"/>
    </source>
</evidence>
<dbReference type="PANTHER" id="PTHR21328">
    <property type="entry name" value="POLY ADP-RIBOSE POLYMERASE FAMILY, MEMBER PARP"/>
    <property type="match status" value="1"/>
</dbReference>
<feature type="domain" description="PARP catalytic" evidence="6">
    <location>
        <begin position="7"/>
        <end position="75"/>
    </location>
</feature>
<keyword evidence="4" id="KW-0520">NAD</keyword>
<dbReference type="Gene3D" id="3.90.228.10">
    <property type="match status" value="1"/>
</dbReference>
<proteinExistence type="predicted"/>
<keyword evidence="8" id="KW-1185">Reference proteome</keyword>
<evidence type="ECO:0000259" key="6">
    <source>
        <dbReference type="Pfam" id="PF00644"/>
    </source>
</evidence>
<gene>
    <name evidence="7" type="ORF">M9Y10_036573</name>
</gene>
<keyword evidence="1" id="KW-0328">Glycosyltransferase</keyword>